<comment type="caution">
    <text evidence="7">The sequence shown here is derived from an EMBL/GenBank/DDBJ whole genome shotgun (WGS) entry which is preliminary data.</text>
</comment>
<protein>
    <recommendedName>
        <fullName evidence="6">RING-type domain-containing protein</fullName>
    </recommendedName>
</protein>
<feature type="compositionally biased region" description="Low complexity" evidence="5">
    <location>
        <begin position="803"/>
        <end position="836"/>
    </location>
</feature>
<dbReference type="GO" id="GO:0016567">
    <property type="term" value="P:protein ubiquitination"/>
    <property type="evidence" value="ECO:0007669"/>
    <property type="project" value="TreeGrafter"/>
</dbReference>
<dbReference type="GO" id="GO:0072344">
    <property type="term" value="P:rescue of stalled ribosome"/>
    <property type="evidence" value="ECO:0007669"/>
    <property type="project" value="InterPro"/>
</dbReference>
<feature type="region of interest" description="Disordered" evidence="5">
    <location>
        <begin position="476"/>
        <end position="836"/>
    </location>
</feature>
<accession>A0AAV5VCW9</accession>
<evidence type="ECO:0000256" key="2">
    <source>
        <dbReference type="ARBA" id="ARBA00022771"/>
    </source>
</evidence>
<dbReference type="InterPro" id="IPR044288">
    <property type="entry name" value="ZNF598/HEL2"/>
</dbReference>
<feature type="compositionally biased region" description="Gly residues" evidence="5">
    <location>
        <begin position="32"/>
        <end position="45"/>
    </location>
</feature>
<keyword evidence="8" id="KW-1185">Reference proteome</keyword>
<evidence type="ECO:0000256" key="4">
    <source>
        <dbReference type="PROSITE-ProRule" id="PRU00175"/>
    </source>
</evidence>
<feature type="compositionally biased region" description="Basic and acidic residues" evidence="5">
    <location>
        <begin position="691"/>
        <end position="721"/>
    </location>
</feature>
<dbReference type="SMART" id="SM00355">
    <property type="entry name" value="ZnF_C2H2"/>
    <property type="match status" value="4"/>
</dbReference>
<dbReference type="Pfam" id="PF25447">
    <property type="entry name" value="RING_ZNF598"/>
    <property type="match status" value="1"/>
</dbReference>
<dbReference type="PROSITE" id="PS00028">
    <property type="entry name" value="ZINC_FINGER_C2H2_1"/>
    <property type="match status" value="1"/>
</dbReference>
<keyword evidence="3" id="KW-0862">Zinc</keyword>
<feature type="compositionally biased region" description="Basic and acidic residues" evidence="5">
    <location>
        <begin position="68"/>
        <end position="78"/>
    </location>
</feature>
<feature type="region of interest" description="Disordered" evidence="5">
    <location>
        <begin position="362"/>
        <end position="418"/>
    </location>
</feature>
<dbReference type="InterPro" id="IPR013087">
    <property type="entry name" value="Znf_C2H2_type"/>
</dbReference>
<organism evidence="7 8">
    <name type="scientific">Pristionchus fissidentatus</name>
    <dbReference type="NCBI Taxonomy" id="1538716"/>
    <lineage>
        <taxon>Eukaryota</taxon>
        <taxon>Metazoa</taxon>
        <taxon>Ecdysozoa</taxon>
        <taxon>Nematoda</taxon>
        <taxon>Chromadorea</taxon>
        <taxon>Rhabditida</taxon>
        <taxon>Rhabditina</taxon>
        <taxon>Diplogasteromorpha</taxon>
        <taxon>Diplogasteroidea</taxon>
        <taxon>Neodiplogasteridae</taxon>
        <taxon>Pristionchus</taxon>
    </lineage>
</organism>
<evidence type="ECO:0000256" key="1">
    <source>
        <dbReference type="ARBA" id="ARBA00022723"/>
    </source>
</evidence>
<feature type="non-terminal residue" evidence="7">
    <location>
        <position position="1"/>
    </location>
</feature>
<dbReference type="InterPro" id="IPR013083">
    <property type="entry name" value="Znf_RING/FYVE/PHD"/>
</dbReference>
<dbReference type="PANTHER" id="PTHR22938">
    <property type="entry name" value="ZINC FINGER PROTEIN 598"/>
    <property type="match status" value="1"/>
</dbReference>
<evidence type="ECO:0000313" key="7">
    <source>
        <dbReference type="EMBL" id="GMT16577.1"/>
    </source>
</evidence>
<feature type="compositionally biased region" description="Low complexity" evidence="5">
    <location>
        <begin position="529"/>
        <end position="538"/>
    </location>
</feature>
<reference evidence="7" key="1">
    <citation type="submission" date="2023-10" db="EMBL/GenBank/DDBJ databases">
        <title>Genome assembly of Pristionchus species.</title>
        <authorList>
            <person name="Yoshida K."/>
            <person name="Sommer R.J."/>
        </authorList>
    </citation>
    <scope>NUCLEOTIDE SEQUENCE</scope>
    <source>
        <strain evidence="7">RS5133</strain>
    </source>
</reference>
<dbReference type="InterPro" id="IPR001841">
    <property type="entry name" value="Znf_RING"/>
</dbReference>
<dbReference type="SUPFAM" id="SSF57850">
    <property type="entry name" value="RING/U-box"/>
    <property type="match status" value="1"/>
</dbReference>
<dbReference type="GO" id="GO:0043022">
    <property type="term" value="F:ribosome binding"/>
    <property type="evidence" value="ECO:0007669"/>
    <property type="project" value="TreeGrafter"/>
</dbReference>
<name>A0AAV5VCW9_9BILA</name>
<keyword evidence="1" id="KW-0479">Metal-binding</keyword>
<feature type="compositionally biased region" description="Low complexity" evidence="5">
    <location>
        <begin position="396"/>
        <end position="405"/>
    </location>
</feature>
<feature type="domain" description="RING-type" evidence="6">
    <location>
        <begin position="110"/>
        <end position="150"/>
    </location>
</feature>
<evidence type="ECO:0000259" key="6">
    <source>
        <dbReference type="PROSITE" id="PS50089"/>
    </source>
</evidence>
<dbReference type="GO" id="GO:0061630">
    <property type="term" value="F:ubiquitin protein ligase activity"/>
    <property type="evidence" value="ECO:0007669"/>
    <property type="project" value="InterPro"/>
</dbReference>
<dbReference type="Gene3D" id="3.30.40.10">
    <property type="entry name" value="Zinc/RING finger domain, C3HC4 (zinc finger)"/>
    <property type="match status" value="1"/>
</dbReference>
<dbReference type="EMBL" id="BTSY01000002">
    <property type="protein sequence ID" value="GMT16577.1"/>
    <property type="molecule type" value="Genomic_DNA"/>
</dbReference>
<feature type="compositionally biased region" description="Acidic residues" evidence="5">
    <location>
        <begin position="722"/>
        <end position="740"/>
    </location>
</feature>
<feature type="compositionally biased region" description="Gly residues" evidence="5">
    <location>
        <begin position="1"/>
        <end position="25"/>
    </location>
</feature>
<feature type="region of interest" description="Disordered" evidence="5">
    <location>
        <begin position="1"/>
        <end position="78"/>
    </location>
</feature>
<dbReference type="AlphaFoldDB" id="A0AAV5VCW9"/>
<dbReference type="PANTHER" id="PTHR22938:SF0">
    <property type="entry name" value="E3 UBIQUITIN-PROTEIN LIGASE ZNF598"/>
    <property type="match status" value="1"/>
</dbReference>
<feature type="compositionally biased region" description="Basic and acidic residues" evidence="5">
    <location>
        <begin position="764"/>
        <end position="795"/>
    </location>
</feature>
<dbReference type="GO" id="GO:0008270">
    <property type="term" value="F:zinc ion binding"/>
    <property type="evidence" value="ECO:0007669"/>
    <property type="project" value="UniProtKB-KW"/>
</dbReference>
<evidence type="ECO:0000256" key="3">
    <source>
        <dbReference type="ARBA" id="ARBA00022833"/>
    </source>
</evidence>
<dbReference type="PROSITE" id="PS00518">
    <property type="entry name" value="ZF_RING_1"/>
    <property type="match status" value="1"/>
</dbReference>
<evidence type="ECO:0000256" key="5">
    <source>
        <dbReference type="SAM" id="MobiDB-lite"/>
    </source>
</evidence>
<sequence>GNGGSGRGGRGGGRNRGGNKGGGGGSDRRGGDGGGGNNRRGGENSGGRRSPQNHGGGARHERGHHHGGGGDRAKKIGDHKVDMRKYERMITATQSNFSDIKMTDPTTDDCLICCKPNDIFGVGPCRHPLCIECAIRIRVIANTEGCPVCRQPMETMAFIFASADPSTAPLTMPAIHPDEKRYKVCFQNKEAAARYEKYLSHVCKICVSGGERQEFSSFVSLRQHMAQSHQLSFCHHCLANLQLFSRERTTFNRAQLQEHIRGGDRDDRSQKGHPKCLYCEERFFDEDDRYRHLRREHFFCQLCETTGAAANVFFGKHDELLKHYEQKHFLCEIDECKKAGIAFATQLDLDIHTSREHKKKNLAVDYSFNDRQMGGPNRGRGRQYQQQAPPPPPVQGPRGVGLVPAAEPPPPRSDPSQFVVVPSAQSSMPSLRYSRQGGFNALSTEEAFPSLGPAPSVASSSAGINYARGPPVVVPSEFPRLKPQPNRPPQPPAVSAANVASGAAAAKRKKEKKTETREEAFPTLGGGEQTQQQQQQETPQWAKHTDRFDVIDDDEREAFRVVGGGRRMGPPPSLGPAVQPSRVAMVQRPATQPAPRAGKQPAPMPSSSDDFAFPSLPPPGPPINYGRVGGPLAQSSKWGKKNSEMKKRPPPPRLPEPLDTWPAMGSSTPARPMEEESWQEVNVPLSKKAQAKRDNAEKNARKKEEKRLAREAREAAERQQDTEEDEDEEEEEEEEYEAEPEPAKCLQPALSLSEISRMIGTASTEEKKTVKAKEQVKEPVKTVVEDRTKGGKKDVQQNNKKGANSNNNAAATTAARPSPREAPPTTSQTPATPQSASSLGLIGSVLCLLAALCKLVSTIELLFNSVYTSFVGSGEATAATQNGTAKPAAAPAARPTQKLSMVSEGPPPGISYAPPPGFGPGPPPGFEHAVKRS</sequence>
<keyword evidence="2 4" id="KW-0863">Zinc-finger</keyword>
<evidence type="ECO:0000313" key="8">
    <source>
        <dbReference type="Proteomes" id="UP001432322"/>
    </source>
</evidence>
<gene>
    <name evidence="7" type="ORF">PFISCL1PPCAC_7874</name>
</gene>
<proteinExistence type="predicted"/>
<dbReference type="PROSITE" id="PS50089">
    <property type="entry name" value="ZF_RING_2"/>
    <property type="match status" value="1"/>
</dbReference>
<dbReference type="InterPro" id="IPR017907">
    <property type="entry name" value="Znf_RING_CS"/>
</dbReference>
<feature type="compositionally biased region" description="Pro residues" evidence="5">
    <location>
        <begin position="905"/>
        <end position="925"/>
    </location>
</feature>
<dbReference type="Proteomes" id="UP001432322">
    <property type="component" value="Unassembled WGS sequence"/>
</dbReference>
<feature type="region of interest" description="Disordered" evidence="5">
    <location>
        <begin position="880"/>
        <end position="933"/>
    </location>
</feature>
<feature type="compositionally biased region" description="Low complexity" evidence="5">
    <location>
        <begin position="885"/>
        <end position="895"/>
    </location>
</feature>